<keyword evidence="2" id="KW-1003">Cell membrane</keyword>
<keyword evidence="4 6" id="KW-1133">Transmembrane helix</keyword>
<comment type="caution">
    <text evidence="7">The sequence shown here is derived from an EMBL/GenBank/DDBJ whole genome shotgun (WGS) entry which is preliminary data.</text>
</comment>
<dbReference type="PANTHER" id="PTHR23513:SF6">
    <property type="entry name" value="MAJOR FACILITATOR SUPERFAMILY ASSOCIATED DOMAIN-CONTAINING PROTEIN"/>
    <property type="match status" value="1"/>
</dbReference>
<feature type="transmembrane region" description="Helical" evidence="6">
    <location>
        <begin position="47"/>
        <end position="69"/>
    </location>
</feature>
<accession>A0A8J3ZHL1</accession>
<dbReference type="AlphaFoldDB" id="A0A8J3ZHL1"/>
<feature type="transmembrane region" description="Helical" evidence="6">
    <location>
        <begin position="301"/>
        <end position="319"/>
    </location>
</feature>
<dbReference type="InterPro" id="IPR011701">
    <property type="entry name" value="MFS"/>
</dbReference>
<dbReference type="PANTHER" id="PTHR23513">
    <property type="entry name" value="INTEGRAL MEMBRANE EFFLUX PROTEIN-RELATED"/>
    <property type="match status" value="1"/>
</dbReference>
<dbReference type="SUPFAM" id="SSF103473">
    <property type="entry name" value="MFS general substrate transporter"/>
    <property type="match status" value="1"/>
</dbReference>
<feature type="transmembrane region" description="Helical" evidence="6">
    <location>
        <begin position="161"/>
        <end position="184"/>
    </location>
</feature>
<evidence type="ECO:0000256" key="5">
    <source>
        <dbReference type="ARBA" id="ARBA00023136"/>
    </source>
</evidence>
<feature type="transmembrane region" description="Helical" evidence="6">
    <location>
        <begin position="16"/>
        <end position="41"/>
    </location>
</feature>
<feature type="transmembrane region" description="Helical" evidence="6">
    <location>
        <begin position="325"/>
        <end position="343"/>
    </location>
</feature>
<evidence type="ECO:0000256" key="1">
    <source>
        <dbReference type="ARBA" id="ARBA00004651"/>
    </source>
</evidence>
<evidence type="ECO:0000256" key="4">
    <source>
        <dbReference type="ARBA" id="ARBA00022989"/>
    </source>
</evidence>
<protein>
    <submittedName>
        <fullName evidence="7">MFS transporter</fullName>
    </submittedName>
</protein>
<comment type="subcellular location">
    <subcellularLocation>
        <location evidence="1">Cell membrane</location>
        <topology evidence="1">Multi-pass membrane protein</topology>
    </subcellularLocation>
</comment>
<dbReference type="Gene3D" id="1.20.1250.20">
    <property type="entry name" value="MFS general substrate transporter like domains"/>
    <property type="match status" value="1"/>
</dbReference>
<feature type="transmembrane region" description="Helical" evidence="6">
    <location>
        <begin position="271"/>
        <end position="289"/>
    </location>
</feature>
<dbReference type="Proteomes" id="UP000612585">
    <property type="component" value="Unassembled WGS sequence"/>
</dbReference>
<keyword evidence="8" id="KW-1185">Reference proteome</keyword>
<reference evidence="7" key="1">
    <citation type="submission" date="2021-01" db="EMBL/GenBank/DDBJ databases">
        <title>Whole genome shotgun sequence of Virgisporangium aurantiacum NBRC 16421.</title>
        <authorList>
            <person name="Komaki H."/>
            <person name="Tamura T."/>
        </authorList>
    </citation>
    <scope>NUCLEOTIDE SEQUENCE</scope>
    <source>
        <strain evidence="7">NBRC 16421</strain>
    </source>
</reference>
<keyword evidence="5 6" id="KW-0472">Membrane</keyword>
<sequence>MRVSEADAGWRRDWRWLWAAYAVSEAGTAVGAGALPLLAVLALNASALQVSMLAAISGVAAAIAVVPLAPWVERHRKRPVMIAADLLRLAALGSVSVAAVVGLLTFVHLLTVAAVQTAAAMVFAAASGAHMKQLVPPTWRARSTSRFETTFWIATFAGPPLGGLLLTLLGATATIAIDAVSFLASAAGIRRLRTSEPPPAAAVNGESGTGVRGRLRGWLRETSGGWRYIAGHVVLRPLFANALVFGGAIMAAAPLTTVLMLRELGFTPLQYGFALGLPAAGGIVGSLAAPRLLRQFPLGKVLLAAGAARAVWLGLIPLAPPGTAGLIVIVAADTMLLACAGAFNPLFATYRMQATADAYMTRVATAWAVTSKPCSRCASSPADSSPP</sequence>
<keyword evidence="3 6" id="KW-0812">Transmembrane</keyword>
<dbReference type="Pfam" id="PF07690">
    <property type="entry name" value="MFS_1"/>
    <property type="match status" value="1"/>
</dbReference>
<dbReference type="GO" id="GO:0022857">
    <property type="term" value="F:transmembrane transporter activity"/>
    <property type="evidence" value="ECO:0007669"/>
    <property type="project" value="InterPro"/>
</dbReference>
<dbReference type="RefSeq" id="WP_204009068.1">
    <property type="nucleotide sequence ID" value="NZ_BOPG01000087.1"/>
</dbReference>
<gene>
    <name evidence="7" type="ORF">Vau01_105680</name>
</gene>
<feature type="transmembrane region" description="Helical" evidence="6">
    <location>
        <begin position="238"/>
        <end position="259"/>
    </location>
</feature>
<dbReference type="InterPro" id="IPR036259">
    <property type="entry name" value="MFS_trans_sf"/>
</dbReference>
<proteinExistence type="predicted"/>
<feature type="transmembrane region" description="Helical" evidence="6">
    <location>
        <begin position="89"/>
        <end position="115"/>
    </location>
</feature>
<evidence type="ECO:0000256" key="2">
    <source>
        <dbReference type="ARBA" id="ARBA00022475"/>
    </source>
</evidence>
<evidence type="ECO:0000313" key="8">
    <source>
        <dbReference type="Proteomes" id="UP000612585"/>
    </source>
</evidence>
<name>A0A8J3ZHL1_9ACTN</name>
<evidence type="ECO:0000313" key="7">
    <source>
        <dbReference type="EMBL" id="GIJ63052.1"/>
    </source>
</evidence>
<organism evidence="7 8">
    <name type="scientific">Virgisporangium aurantiacum</name>
    <dbReference type="NCBI Taxonomy" id="175570"/>
    <lineage>
        <taxon>Bacteria</taxon>
        <taxon>Bacillati</taxon>
        <taxon>Actinomycetota</taxon>
        <taxon>Actinomycetes</taxon>
        <taxon>Micromonosporales</taxon>
        <taxon>Micromonosporaceae</taxon>
        <taxon>Virgisporangium</taxon>
    </lineage>
</organism>
<dbReference type="GO" id="GO:0005886">
    <property type="term" value="C:plasma membrane"/>
    <property type="evidence" value="ECO:0007669"/>
    <property type="project" value="UniProtKB-SubCell"/>
</dbReference>
<evidence type="ECO:0000256" key="6">
    <source>
        <dbReference type="SAM" id="Phobius"/>
    </source>
</evidence>
<dbReference type="EMBL" id="BOPG01000087">
    <property type="protein sequence ID" value="GIJ63052.1"/>
    <property type="molecule type" value="Genomic_DNA"/>
</dbReference>
<evidence type="ECO:0000256" key="3">
    <source>
        <dbReference type="ARBA" id="ARBA00022692"/>
    </source>
</evidence>